<dbReference type="EMBL" id="BAABHO010000003">
    <property type="protein sequence ID" value="GAA4775654.1"/>
    <property type="molecule type" value="Genomic_DNA"/>
</dbReference>
<keyword evidence="1" id="KW-0812">Transmembrane</keyword>
<gene>
    <name evidence="2" type="ORF">GCM10023200_05290</name>
</gene>
<protein>
    <submittedName>
        <fullName evidence="2">Uncharacterized protein</fullName>
    </submittedName>
</protein>
<sequence length="73" mass="7273">MINAASPSTGGLFEEPASLALVATGVLVLQAGTGVQVLWLILVAVVSAFVSGHLGTAGTAAHQPAEHDDRSPP</sequence>
<name>A0ABP9A784_9PSEU</name>
<evidence type="ECO:0000256" key="1">
    <source>
        <dbReference type="SAM" id="Phobius"/>
    </source>
</evidence>
<dbReference type="Proteomes" id="UP001500928">
    <property type="component" value="Unassembled WGS sequence"/>
</dbReference>
<dbReference type="RefSeq" id="WP_345410833.1">
    <property type="nucleotide sequence ID" value="NZ_BAABHO010000003.1"/>
</dbReference>
<feature type="transmembrane region" description="Helical" evidence="1">
    <location>
        <begin position="20"/>
        <end position="50"/>
    </location>
</feature>
<accession>A0ABP9A784</accession>
<keyword evidence="1" id="KW-0472">Membrane</keyword>
<comment type="caution">
    <text evidence="2">The sequence shown here is derived from an EMBL/GenBank/DDBJ whole genome shotgun (WGS) entry which is preliminary data.</text>
</comment>
<evidence type="ECO:0000313" key="3">
    <source>
        <dbReference type="Proteomes" id="UP001500928"/>
    </source>
</evidence>
<proteinExistence type="predicted"/>
<keyword evidence="3" id="KW-1185">Reference proteome</keyword>
<keyword evidence="1" id="KW-1133">Transmembrane helix</keyword>
<reference evidence="3" key="1">
    <citation type="journal article" date="2019" name="Int. J. Syst. Evol. Microbiol.">
        <title>The Global Catalogue of Microorganisms (GCM) 10K type strain sequencing project: providing services to taxonomists for standard genome sequencing and annotation.</title>
        <authorList>
            <consortium name="The Broad Institute Genomics Platform"/>
            <consortium name="The Broad Institute Genome Sequencing Center for Infectious Disease"/>
            <person name="Wu L."/>
            <person name="Ma J."/>
        </authorList>
    </citation>
    <scope>NUCLEOTIDE SEQUENCE [LARGE SCALE GENOMIC DNA]</scope>
    <source>
        <strain evidence="3">JCM 17979</strain>
    </source>
</reference>
<evidence type="ECO:0000313" key="2">
    <source>
        <dbReference type="EMBL" id="GAA4775654.1"/>
    </source>
</evidence>
<organism evidence="2 3">
    <name type="scientific">Actinomycetospora chlora</name>
    <dbReference type="NCBI Taxonomy" id="663608"/>
    <lineage>
        <taxon>Bacteria</taxon>
        <taxon>Bacillati</taxon>
        <taxon>Actinomycetota</taxon>
        <taxon>Actinomycetes</taxon>
        <taxon>Pseudonocardiales</taxon>
        <taxon>Pseudonocardiaceae</taxon>
        <taxon>Actinomycetospora</taxon>
    </lineage>
</organism>